<name>A0A2M3ZL71_9DIPT</name>
<accession>A0A2M3ZL71</accession>
<dbReference type="AlphaFoldDB" id="A0A2M3ZL71"/>
<dbReference type="InterPro" id="IPR010916">
    <property type="entry name" value="TonB_box_CS"/>
</dbReference>
<evidence type="ECO:0000313" key="1">
    <source>
        <dbReference type="EMBL" id="MBW29281.1"/>
    </source>
</evidence>
<organism evidence="1">
    <name type="scientific">Anopheles braziliensis</name>
    <dbReference type="NCBI Taxonomy" id="58242"/>
    <lineage>
        <taxon>Eukaryota</taxon>
        <taxon>Metazoa</taxon>
        <taxon>Ecdysozoa</taxon>
        <taxon>Arthropoda</taxon>
        <taxon>Hexapoda</taxon>
        <taxon>Insecta</taxon>
        <taxon>Pterygota</taxon>
        <taxon>Neoptera</taxon>
        <taxon>Endopterygota</taxon>
        <taxon>Diptera</taxon>
        <taxon>Nematocera</taxon>
        <taxon>Culicoidea</taxon>
        <taxon>Culicidae</taxon>
        <taxon>Anophelinae</taxon>
        <taxon>Anopheles</taxon>
    </lineage>
</organism>
<dbReference type="PROSITE" id="PS00430">
    <property type="entry name" value="TONB_DEPENDENT_REC_1"/>
    <property type="match status" value="1"/>
</dbReference>
<proteinExistence type="predicted"/>
<protein>
    <submittedName>
        <fullName evidence="1">Uncharacterized protein</fullName>
    </submittedName>
</protein>
<dbReference type="EMBL" id="GGFM01008530">
    <property type="protein sequence ID" value="MBW29281.1"/>
    <property type="molecule type" value="Transcribed_RNA"/>
</dbReference>
<sequence length="120" mass="11887">MSSSSSSDSSFSSALAAGAAEAAAAAGAAEALAAANLLGSLMNSLTVSASLNSTSVTAAMASRLRKPLAMLCGTEASVGYPIDSETAARLATPAWNLARRSSGLMSRISGEKIEPESNTC</sequence>
<reference evidence="1" key="1">
    <citation type="submission" date="2018-01" db="EMBL/GenBank/DDBJ databases">
        <title>An insight into the sialome of Amazonian anophelines.</title>
        <authorList>
            <person name="Ribeiro J.M."/>
            <person name="Scarpassa V."/>
            <person name="Calvo E."/>
        </authorList>
    </citation>
    <scope>NUCLEOTIDE SEQUENCE</scope>
    <source>
        <tissue evidence="1">Salivary glands</tissue>
    </source>
</reference>